<dbReference type="Gene3D" id="3.30.420.10">
    <property type="entry name" value="Ribonuclease H-like superfamily/Ribonuclease H"/>
    <property type="match status" value="1"/>
</dbReference>
<gene>
    <name evidence="1" type="ORF">L916_18055</name>
</gene>
<dbReference type="EMBL" id="KI675720">
    <property type="protein sequence ID" value="ETL28619.1"/>
    <property type="molecule type" value="Genomic_DNA"/>
</dbReference>
<accession>W2I340</accession>
<organism evidence="1">
    <name type="scientific">Phytophthora nicotianae</name>
    <name type="common">Potato buckeye rot agent</name>
    <name type="synonym">Phytophthora parasitica</name>
    <dbReference type="NCBI Taxonomy" id="4792"/>
    <lineage>
        <taxon>Eukaryota</taxon>
        <taxon>Sar</taxon>
        <taxon>Stramenopiles</taxon>
        <taxon>Oomycota</taxon>
        <taxon>Peronosporomycetes</taxon>
        <taxon>Peronosporales</taxon>
        <taxon>Peronosporaceae</taxon>
        <taxon>Phytophthora</taxon>
    </lineage>
</organism>
<reference evidence="1" key="1">
    <citation type="submission" date="2013-11" db="EMBL/GenBank/DDBJ databases">
        <title>The Genome Sequence of Phytophthora parasitica CJ05E6.</title>
        <authorList>
            <consortium name="The Broad Institute Genomics Platform"/>
            <person name="Russ C."/>
            <person name="Tyler B."/>
            <person name="Panabieres F."/>
            <person name="Shan W."/>
            <person name="Tripathy S."/>
            <person name="Grunwald N."/>
            <person name="Machado M."/>
            <person name="Johnson C.S."/>
            <person name="Arredondo F."/>
            <person name="Hong C."/>
            <person name="Coffey M."/>
            <person name="Young S.K."/>
            <person name="Zeng Q."/>
            <person name="Gargeya S."/>
            <person name="Fitzgerald M."/>
            <person name="Abouelleil A."/>
            <person name="Alvarado L."/>
            <person name="Chapman S.B."/>
            <person name="Gainer-Dewar J."/>
            <person name="Goldberg J."/>
            <person name="Griggs A."/>
            <person name="Gujja S."/>
            <person name="Hansen M."/>
            <person name="Howarth C."/>
            <person name="Imamovic A."/>
            <person name="Ireland A."/>
            <person name="Larimer J."/>
            <person name="McCowan C."/>
            <person name="Murphy C."/>
            <person name="Pearson M."/>
            <person name="Poon T.W."/>
            <person name="Priest M."/>
            <person name="Roberts A."/>
            <person name="Saif S."/>
            <person name="Shea T."/>
            <person name="Sykes S."/>
            <person name="Wortman J."/>
            <person name="Nusbaum C."/>
            <person name="Birren B."/>
        </authorList>
    </citation>
    <scope>NUCLEOTIDE SEQUENCE [LARGE SCALE GENOMIC DNA]</scope>
    <source>
        <strain evidence="1">CJ05E6</strain>
    </source>
</reference>
<evidence type="ECO:0000313" key="1">
    <source>
        <dbReference type="EMBL" id="ETL28619.1"/>
    </source>
</evidence>
<dbReference type="VEuPathDB" id="FungiDB:PPTG_25019"/>
<protein>
    <submittedName>
        <fullName evidence="1">Uncharacterized protein</fullName>
    </submittedName>
</protein>
<dbReference type="Proteomes" id="UP000053864">
    <property type="component" value="Unassembled WGS sequence"/>
</dbReference>
<name>W2I340_PHYNI</name>
<dbReference type="GO" id="GO:0003676">
    <property type="term" value="F:nucleic acid binding"/>
    <property type="evidence" value="ECO:0007669"/>
    <property type="project" value="InterPro"/>
</dbReference>
<sequence>MTSAAAANTRKRKNLTPAERAEVVAFFLRVSKELQPPIGAIPECAAKYECSVDQIDRLLRRAVQDIKAGHPINYDSGRKGRSGLKTRMTEEFRHDLNHAIELILLGARTDIHYNANDFGFFASIQSLPYKKMAQTIEDLVNNVEEAFNQLQYSTIGRVFVTLQSVLQASMNVDDSNKYTIPHLVKDQLRMSNGLLPPVLSCSNL</sequence>
<dbReference type="InterPro" id="IPR036397">
    <property type="entry name" value="RNaseH_sf"/>
</dbReference>
<dbReference type="PANTHER" id="PTHR47169:SF2">
    <property type="entry name" value="OS01G0541250 PROTEIN"/>
    <property type="match status" value="1"/>
</dbReference>
<dbReference type="AlphaFoldDB" id="W2I340"/>
<dbReference type="PANTHER" id="PTHR47169">
    <property type="entry name" value="OS01G0541250 PROTEIN"/>
    <property type="match status" value="1"/>
</dbReference>
<proteinExistence type="predicted"/>